<proteinExistence type="predicted"/>
<dbReference type="SUPFAM" id="SSF56672">
    <property type="entry name" value="DNA/RNA polymerases"/>
    <property type="match status" value="1"/>
</dbReference>
<reference evidence="8 9" key="1">
    <citation type="submission" date="2023-02" db="EMBL/GenBank/DDBJ databases">
        <title>LHISI_Scaffold_Assembly.</title>
        <authorList>
            <person name="Stuart O.P."/>
            <person name="Cleave R."/>
            <person name="Magrath M.J.L."/>
            <person name="Mikheyev A.S."/>
        </authorList>
    </citation>
    <scope>NUCLEOTIDE SEQUENCE [LARGE SCALE GENOMIC DNA]</scope>
    <source>
        <strain evidence="8">Daus_M_001</strain>
        <tissue evidence="8">Leg muscle</tissue>
    </source>
</reference>
<accession>A0ABQ9HHR7</accession>
<evidence type="ECO:0000256" key="5">
    <source>
        <dbReference type="ARBA" id="ARBA00022801"/>
    </source>
</evidence>
<name>A0ABQ9HHR7_9NEOP</name>
<evidence type="ECO:0000259" key="7">
    <source>
        <dbReference type="Pfam" id="PF17917"/>
    </source>
</evidence>
<gene>
    <name evidence="8" type="ORF">PR048_015619</name>
</gene>
<dbReference type="PANTHER" id="PTHR34072">
    <property type="entry name" value="ENZYMATIC POLYPROTEIN-RELATED"/>
    <property type="match status" value="1"/>
</dbReference>
<keyword evidence="4" id="KW-0255">Endonuclease</keyword>
<evidence type="ECO:0000256" key="4">
    <source>
        <dbReference type="ARBA" id="ARBA00022759"/>
    </source>
</evidence>
<keyword evidence="5" id="KW-0378">Hydrolase</keyword>
<dbReference type="InterPro" id="IPR041373">
    <property type="entry name" value="RT_RNaseH"/>
</dbReference>
<feature type="domain" description="Reverse transcriptase RNase H-like" evidence="7">
    <location>
        <begin position="1"/>
        <end position="62"/>
    </location>
</feature>
<dbReference type="PANTHER" id="PTHR34072:SF52">
    <property type="entry name" value="RIBONUCLEASE H"/>
    <property type="match status" value="1"/>
</dbReference>
<dbReference type="Proteomes" id="UP001159363">
    <property type="component" value="Chromosome 4"/>
</dbReference>
<evidence type="ECO:0000256" key="2">
    <source>
        <dbReference type="ARBA" id="ARBA00022695"/>
    </source>
</evidence>
<evidence type="ECO:0000256" key="6">
    <source>
        <dbReference type="ARBA" id="ARBA00022918"/>
    </source>
</evidence>
<dbReference type="EMBL" id="JARBHB010000005">
    <property type="protein sequence ID" value="KAJ8883765.1"/>
    <property type="molecule type" value="Genomic_DNA"/>
</dbReference>
<evidence type="ECO:0000313" key="9">
    <source>
        <dbReference type="Proteomes" id="UP001159363"/>
    </source>
</evidence>
<evidence type="ECO:0000313" key="8">
    <source>
        <dbReference type="EMBL" id="KAJ8883765.1"/>
    </source>
</evidence>
<dbReference type="InterPro" id="IPR043502">
    <property type="entry name" value="DNA/RNA_pol_sf"/>
</dbReference>
<organism evidence="8 9">
    <name type="scientific">Dryococelus australis</name>
    <dbReference type="NCBI Taxonomy" id="614101"/>
    <lineage>
        <taxon>Eukaryota</taxon>
        <taxon>Metazoa</taxon>
        <taxon>Ecdysozoa</taxon>
        <taxon>Arthropoda</taxon>
        <taxon>Hexapoda</taxon>
        <taxon>Insecta</taxon>
        <taxon>Pterygota</taxon>
        <taxon>Neoptera</taxon>
        <taxon>Polyneoptera</taxon>
        <taxon>Phasmatodea</taxon>
        <taxon>Verophasmatodea</taxon>
        <taxon>Anareolatae</taxon>
        <taxon>Phasmatidae</taxon>
        <taxon>Eurycanthinae</taxon>
        <taxon>Dryococelus</taxon>
    </lineage>
</organism>
<sequence length="132" mass="14952">MGAALTQQINGSEHPIYYISRQLNKAERNYSTTERESLCVVFALKKCVVIICTNTILLVVTNERTDVAFCEMVSGPLGVRFEIIRKANTYADTLSRNTVHLVTPPYGAVCDRELLRQEQEKDQRISTVKEEV</sequence>
<dbReference type="Gene3D" id="3.10.20.370">
    <property type="match status" value="1"/>
</dbReference>
<protein>
    <recommendedName>
        <fullName evidence="7">Reverse transcriptase RNase H-like domain-containing protein</fullName>
    </recommendedName>
</protein>
<dbReference type="Pfam" id="PF17917">
    <property type="entry name" value="RT_RNaseH"/>
    <property type="match status" value="1"/>
</dbReference>
<keyword evidence="1" id="KW-0808">Transferase</keyword>
<keyword evidence="6" id="KW-0695">RNA-directed DNA polymerase</keyword>
<keyword evidence="3" id="KW-0540">Nuclease</keyword>
<keyword evidence="2" id="KW-0548">Nucleotidyltransferase</keyword>
<keyword evidence="9" id="KW-1185">Reference proteome</keyword>
<comment type="caution">
    <text evidence="8">The sequence shown here is derived from an EMBL/GenBank/DDBJ whole genome shotgun (WGS) entry which is preliminary data.</text>
</comment>
<evidence type="ECO:0000256" key="3">
    <source>
        <dbReference type="ARBA" id="ARBA00022722"/>
    </source>
</evidence>
<evidence type="ECO:0000256" key="1">
    <source>
        <dbReference type="ARBA" id="ARBA00022679"/>
    </source>
</evidence>